<evidence type="ECO:0000313" key="3">
    <source>
        <dbReference type="EMBL" id="PIR69359.1"/>
    </source>
</evidence>
<dbReference type="InterPro" id="IPR052538">
    <property type="entry name" value="Flavonoid_dioxygenase-like"/>
</dbReference>
<accession>A0A2H0TCS0</accession>
<feature type="compositionally biased region" description="Basic and acidic residues" evidence="1">
    <location>
        <begin position="105"/>
        <end position="130"/>
    </location>
</feature>
<dbReference type="CDD" id="cd02223">
    <property type="entry name" value="cupin_Bh2720-like"/>
    <property type="match status" value="1"/>
</dbReference>
<proteinExistence type="predicted"/>
<evidence type="ECO:0000259" key="2">
    <source>
        <dbReference type="Pfam" id="PF07883"/>
    </source>
</evidence>
<comment type="caution">
    <text evidence="3">The sequence shown here is derived from an EMBL/GenBank/DDBJ whole genome shotgun (WGS) entry which is preliminary data.</text>
</comment>
<dbReference type="InterPro" id="IPR013096">
    <property type="entry name" value="Cupin_2"/>
</dbReference>
<dbReference type="EMBL" id="PFCO01000008">
    <property type="protein sequence ID" value="PIR69359.1"/>
    <property type="molecule type" value="Genomic_DNA"/>
</dbReference>
<name>A0A2H0TCS0_9BACT</name>
<reference evidence="4" key="1">
    <citation type="submission" date="2017-09" db="EMBL/GenBank/DDBJ databases">
        <title>Depth-based differentiation of microbial function through sediment-hosted aquifers and enrichment of novel symbionts in the deep terrestrial subsurface.</title>
        <authorList>
            <person name="Probst A.J."/>
            <person name="Ladd B."/>
            <person name="Jarett J.K."/>
            <person name="Geller-Mcgrath D.E."/>
            <person name="Sieber C.M.K."/>
            <person name="Emerson J.B."/>
            <person name="Anantharaman K."/>
            <person name="Thomas B.C."/>
            <person name="Malmstrom R."/>
            <person name="Stieglmeier M."/>
            <person name="Klingl A."/>
            <person name="Woyke T."/>
            <person name="Ryan C.M."/>
            <person name="Banfield J.F."/>
        </authorList>
    </citation>
    <scope>NUCLEOTIDE SEQUENCE [LARGE SCALE GENOMIC DNA]</scope>
</reference>
<dbReference type="InterPro" id="IPR014710">
    <property type="entry name" value="RmlC-like_jellyroll"/>
</dbReference>
<feature type="domain" description="Cupin type-2" evidence="2">
    <location>
        <begin position="32"/>
        <end position="102"/>
    </location>
</feature>
<evidence type="ECO:0000256" key="1">
    <source>
        <dbReference type="SAM" id="MobiDB-lite"/>
    </source>
</evidence>
<sequence>MKGFITNIEKLTLENTDYRRVLYTAKNSQLVLMSLKPGEEIGEEIHEEHDQFIRFESGTAKVILNKTEEHEVAGDDAVVVPAGMWHNVINTGDEDLKLYTIYSPPEHKDGTLQPTKADEKEEHFDGQTTE</sequence>
<dbReference type="Gene3D" id="2.60.120.10">
    <property type="entry name" value="Jelly Rolls"/>
    <property type="match status" value="1"/>
</dbReference>
<dbReference type="SUPFAM" id="SSF51182">
    <property type="entry name" value="RmlC-like cupins"/>
    <property type="match status" value="1"/>
</dbReference>
<dbReference type="Proteomes" id="UP000231503">
    <property type="component" value="Unassembled WGS sequence"/>
</dbReference>
<dbReference type="PANTHER" id="PTHR43346">
    <property type="entry name" value="LIGAND BINDING DOMAIN PROTEIN, PUTATIVE (AFU_ORTHOLOGUE AFUA_6G14370)-RELATED"/>
    <property type="match status" value="1"/>
</dbReference>
<gene>
    <name evidence="3" type="ORF">COU47_03245</name>
</gene>
<dbReference type="Pfam" id="PF07883">
    <property type="entry name" value="Cupin_2"/>
    <property type="match status" value="1"/>
</dbReference>
<dbReference type="InterPro" id="IPR011051">
    <property type="entry name" value="RmlC_Cupin_sf"/>
</dbReference>
<evidence type="ECO:0000313" key="4">
    <source>
        <dbReference type="Proteomes" id="UP000231503"/>
    </source>
</evidence>
<dbReference type="AlphaFoldDB" id="A0A2H0TCS0"/>
<protein>
    <submittedName>
        <fullName evidence="3">Cupin domain-containing protein</fullName>
    </submittedName>
</protein>
<feature type="region of interest" description="Disordered" evidence="1">
    <location>
        <begin position="104"/>
        <end position="130"/>
    </location>
</feature>
<organism evidence="3 4">
    <name type="scientific">Candidatus Niyogibacteria bacterium CG10_big_fil_rev_8_21_14_0_10_46_36</name>
    <dbReference type="NCBI Taxonomy" id="1974726"/>
    <lineage>
        <taxon>Bacteria</taxon>
        <taxon>Candidatus Niyogiibacteriota</taxon>
    </lineage>
</organism>
<dbReference type="PANTHER" id="PTHR43346:SF1">
    <property type="entry name" value="QUERCETIN 2,3-DIOXYGENASE-RELATED"/>
    <property type="match status" value="1"/>
</dbReference>